<dbReference type="InterPro" id="IPR052711">
    <property type="entry name" value="Zinc_ADH-like"/>
</dbReference>
<name>A0ABW8AF45_9ACTN</name>
<dbReference type="SMART" id="SM00829">
    <property type="entry name" value="PKS_ER"/>
    <property type="match status" value="1"/>
</dbReference>
<dbReference type="EC" id="1.1.1.-" evidence="2"/>
<dbReference type="PANTHER" id="PTHR45033">
    <property type="match status" value="1"/>
</dbReference>
<dbReference type="Pfam" id="PF00107">
    <property type="entry name" value="ADH_zinc_N"/>
    <property type="match status" value="1"/>
</dbReference>
<comment type="caution">
    <text evidence="2">The sequence shown here is derived from an EMBL/GenBank/DDBJ whole genome shotgun (WGS) entry which is preliminary data.</text>
</comment>
<dbReference type="InterPro" id="IPR013149">
    <property type="entry name" value="ADH-like_C"/>
</dbReference>
<gene>
    <name evidence="2" type="ORF">ACIBP5_35845</name>
</gene>
<accession>A0ABW8AF45</accession>
<dbReference type="RefSeq" id="WP_397025823.1">
    <property type="nucleotide sequence ID" value="NZ_JBITMB010000013.1"/>
</dbReference>
<dbReference type="InterPro" id="IPR020843">
    <property type="entry name" value="ER"/>
</dbReference>
<evidence type="ECO:0000259" key="1">
    <source>
        <dbReference type="SMART" id="SM00829"/>
    </source>
</evidence>
<proteinExistence type="predicted"/>
<dbReference type="InterPro" id="IPR013154">
    <property type="entry name" value="ADH-like_N"/>
</dbReference>
<dbReference type="PANTHER" id="PTHR45033:SF2">
    <property type="entry name" value="ZINC-TYPE ALCOHOL DEHYDROGENASE-LIKE PROTEIN C1773.06C"/>
    <property type="match status" value="1"/>
</dbReference>
<evidence type="ECO:0000313" key="2">
    <source>
        <dbReference type="EMBL" id="MFI7445371.1"/>
    </source>
</evidence>
<keyword evidence="2" id="KW-0560">Oxidoreductase</keyword>
<dbReference type="CDD" id="cd08276">
    <property type="entry name" value="MDR7"/>
    <property type="match status" value="1"/>
</dbReference>
<keyword evidence="3" id="KW-1185">Reference proteome</keyword>
<sequence length="334" mass="34542">MRSYHLADGGGLEGLSIREHEDPAPGPGQVLVAVRAASLSYRELLVLRGEYVLPVKPDVVPISDGAGEVVAVGPGVRSARVGDRVMATVFPSWQDGPFGVRHLPQLGGSLDGMLTELAVLGEGALVPVPAHLSFEEAATLPCAAVTAWNALTGDGRGLRPGQTVVVQGSGGVSLFALALAKTLGARVIATTSGPAKAARLAELGADEVVDYRATPDWPGRVLELTGGQGADRVIDVAGLLEQSLRAVILGGHVACVGFVSGSPPPVDPRLLFASGATVRPVAVGSRAQFVAMNRAMEVNRLRPVIDCVFPFDDAAGAYRHYASGQAFGKVVIRL</sequence>
<reference evidence="2 3" key="1">
    <citation type="submission" date="2024-10" db="EMBL/GenBank/DDBJ databases">
        <title>The Natural Products Discovery Center: Release of the First 8490 Sequenced Strains for Exploring Actinobacteria Biosynthetic Diversity.</title>
        <authorList>
            <person name="Kalkreuter E."/>
            <person name="Kautsar S.A."/>
            <person name="Yang D."/>
            <person name="Bader C.D."/>
            <person name="Teijaro C.N."/>
            <person name="Fluegel L."/>
            <person name="Davis C.M."/>
            <person name="Simpson J.R."/>
            <person name="Lauterbach L."/>
            <person name="Steele A.D."/>
            <person name="Gui C."/>
            <person name="Meng S."/>
            <person name="Li G."/>
            <person name="Viehrig K."/>
            <person name="Ye F."/>
            <person name="Su P."/>
            <person name="Kiefer A.F."/>
            <person name="Nichols A."/>
            <person name="Cepeda A.J."/>
            <person name="Yan W."/>
            <person name="Fan B."/>
            <person name="Jiang Y."/>
            <person name="Adhikari A."/>
            <person name="Zheng C.-J."/>
            <person name="Schuster L."/>
            <person name="Cowan T.M."/>
            <person name="Smanski M.J."/>
            <person name="Chevrette M.G."/>
            <person name="De Carvalho L.P.S."/>
            <person name="Shen B."/>
        </authorList>
    </citation>
    <scope>NUCLEOTIDE SEQUENCE [LARGE SCALE GENOMIC DNA]</scope>
    <source>
        <strain evidence="2 3">NPDC049503</strain>
    </source>
</reference>
<dbReference type="Pfam" id="PF08240">
    <property type="entry name" value="ADH_N"/>
    <property type="match status" value="1"/>
</dbReference>
<dbReference type="InterPro" id="IPR036291">
    <property type="entry name" value="NAD(P)-bd_dom_sf"/>
</dbReference>
<dbReference type="SUPFAM" id="SSF51735">
    <property type="entry name" value="NAD(P)-binding Rossmann-fold domains"/>
    <property type="match status" value="1"/>
</dbReference>
<dbReference type="GO" id="GO:0016491">
    <property type="term" value="F:oxidoreductase activity"/>
    <property type="evidence" value="ECO:0007669"/>
    <property type="project" value="UniProtKB-KW"/>
</dbReference>
<dbReference type="Gene3D" id="3.90.180.10">
    <property type="entry name" value="Medium-chain alcohol dehydrogenases, catalytic domain"/>
    <property type="match status" value="1"/>
</dbReference>
<feature type="domain" description="Enoyl reductase (ER)" evidence="1">
    <location>
        <begin position="10"/>
        <end position="332"/>
    </location>
</feature>
<dbReference type="Gene3D" id="3.40.50.720">
    <property type="entry name" value="NAD(P)-binding Rossmann-like Domain"/>
    <property type="match status" value="1"/>
</dbReference>
<dbReference type="Proteomes" id="UP001612928">
    <property type="component" value="Unassembled WGS sequence"/>
</dbReference>
<dbReference type="InterPro" id="IPR011032">
    <property type="entry name" value="GroES-like_sf"/>
</dbReference>
<organism evidence="2 3">
    <name type="scientific">Nonomuraea indica</name>
    <dbReference type="NCBI Taxonomy" id="1581193"/>
    <lineage>
        <taxon>Bacteria</taxon>
        <taxon>Bacillati</taxon>
        <taxon>Actinomycetota</taxon>
        <taxon>Actinomycetes</taxon>
        <taxon>Streptosporangiales</taxon>
        <taxon>Streptosporangiaceae</taxon>
        <taxon>Nonomuraea</taxon>
    </lineage>
</organism>
<protein>
    <submittedName>
        <fullName evidence="2">NAD(P)-dependent alcohol dehydrogenase</fullName>
        <ecNumber evidence="2">1.1.1.-</ecNumber>
    </submittedName>
</protein>
<evidence type="ECO:0000313" key="3">
    <source>
        <dbReference type="Proteomes" id="UP001612928"/>
    </source>
</evidence>
<dbReference type="SUPFAM" id="SSF50129">
    <property type="entry name" value="GroES-like"/>
    <property type="match status" value="1"/>
</dbReference>
<dbReference type="EMBL" id="JBITMB010000013">
    <property type="protein sequence ID" value="MFI7445371.1"/>
    <property type="molecule type" value="Genomic_DNA"/>
</dbReference>